<sequence length="546" mass="57877">MKTRLFIFILLSPLLGLSQITSTQYYNWKKGAIFGDTVKVDGMGNSAIWDSTSQVIRSLSWGNRRDTLLFGGANFYSGGGDDEGTYTGDYSFYLGQDAGKDASHATYSVNTGAGYAAMQDFQGTYSTAFGGGSLRNTNGQAGFFNPTQPASDAGGSSTALGGSAGRDIPLLNASLFLGEGAGRAIPYSYRNVIAGVNAGTNFGSGYPSRSIVASVLLGSNSGYGIQGEQRNVIAIGYESALWANTGNRNIGIGTYSLYRRPGSGGFQGNDVIHIGHRTSDREEGAYIYPIVPPDDLENIDSNIVIGNNIIPNGEKTINFPDWSLYLGEVNKSAQWDAAFNQLQNGFVSSVAGKTGEVSLNVGDINNAESTANRVNDLNSPGPNTYPSTLAVASSLALKASNAALWDTASAIRSTINTLDLQRTLNTGSSAYILNPIAIETNNSFVLGDYSDIDSDLNQSYIEINEAGNRINIEAEAINLIGETQVAGPFQVSQDIIIGVVGSWQYFGDPDADGAWRMGIESGTGNFIVQVRNSGSWTTRDTLTPTP</sequence>
<evidence type="ECO:0000313" key="3">
    <source>
        <dbReference type="Proteomes" id="UP000484164"/>
    </source>
</evidence>
<protein>
    <recommendedName>
        <fullName evidence="4">T9SS C-terminal target domain-containing protein</fullName>
    </recommendedName>
</protein>
<evidence type="ECO:0000256" key="1">
    <source>
        <dbReference type="SAM" id="SignalP"/>
    </source>
</evidence>
<evidence type="ECO:0000313" key="2">
    <source>
        <dbReference type="EMBL" id="KAB2815587.1"/>
    </source>
</evidence>
<name>A0A6L3ZDR9_9FLAO</name>
<dbReference type="Proteomes" id="UP000484164">
    <property type="component" value="Unassembled WGS sequence"/>
</dbReference>
<dbReference type="RefSeq" id="WP_151693017.1">
    <property type="nucleotide sequence ID" value="NZ_BMGX01000001.1"/>
</dbReference>
<evidence type="ECO:0008006" key="4">
    <source>
        <dbReference type="Google" id="ProtNLM"/>
    </source>
</evidence>
<dbReference type="EMBL" id="WBVQ01000002">
    <property type="protein sequence ID" value="KAB2815587.1"/>
    <property type="molecule type" value="Genomic_DNA"/>
</dbReference>
<dbReference type="AlphaFoldDB" id="A0A6L3ZDR9"/>
<accession>A0A6L3ZDR9</accession>
<proteinExistence type="predicted"/>
<gene>
    <name evidence="2" type="ORF">F8C82_07745</name>
</gene>
<feature type="signal peptide" evidence="1">
    <location>
        <begin position="1"/>
        <end position="18"/>
    </location>
</feature>
<reference evidence="2 3" key="1">
    <citation type="submission" date="2019-10" db="EMBL/GenBank/DDBJ databases">
        <title>Genome sequence of Phaeocystidibacter marisrubri JCM30614 (type strain).</title>
        <authorList>
            <person name="Bowman J.P."/>
        </authorList>
    </citation>
    <scope>NUCLEOTIDE SEQUENCE [LARGE SCALE GENOMIC DNA]</scope>
    <source>
        <strain evidence="2 3">JCM 30614</strain>
    </source>
</reference>
<keyword evidence="3" id="KW-1185">Reference proteome</keyword>
<keyword evidence="1" id="KW-0732">Signal</keyword>
<feature type="chain" id="PRO_5026716762" description="T9SS C-terminal target domain-containing protein" evidence="1">
    <location>
        <begin position="19"/>
        <end position="546"/>
    </location>
</feature>
<organism evidence="2 3">
    <name type="scientific">Phaeocystidibacter marisrubri</name>
    <dbReference type="NCBI Taxonomy" id="1577780"/>
    <lineage>
        <taxon>Bacteria</taxon>
        <taxon>Pseudomonadati</taxon>
        <taxon>Bacteroidota</taxon>
        <taxon>Flavobacteriia</taxon>
        <taxon>Flavobacteriales</taxon>
        <taxon>Phaeocystidibacteraceae</taxon>
        <taxon>Phaeocystidibacter</taxon>
    </lineage>
</organism>
<comment type="caution">
    <text evidence="2">The sequence shown here is derived from an EMBL/GenBank/DDBJ whole genome shotgun (WGS) entry which is preliminary data.</text>
</comment>